<keyword evidence="3" id="KW-1185">Reference proteome</keyword>
<dbReference type="RefSeq" id="WP_245701681.1">
    <property type="nucleotide sequence ID" value="NZ_FNGH01000011.1"/>
</dbReference>
<evidence type="ECO:0000313" key="3">
    <source>
        <dbReference type="Proteomes" id="UP000199107"/>
    </source>
</evidence>
<dbReference type="AlphaFoldDB" id="A0A1G9RRQ5"/>
<proteinExistence type="predicted"/>
<evidence type="ECO:0008006" key="4">
    <source>
        <dbReference type="Google" id="ProtNLM"/>
    </source>
</evidence>
<sequence>MRHNNKMRHATSRPAAFALLAGLLFAAPLAMANDYPTSTRVDYVLGCMAANGQNHLVMQQCSCSIDVIAELIPYEEYESVETVMRMNDQRGELGVLFRTERGLQDQVRQFRSAQAEADLRCF</sequence>
<dbReference type="Proteomes" id="UP000199107">
    <property type="component" value="Unassembled WGS sequence"/>
</dbReference>
<dbReference type="EMBL" id="FNGH01000011">
    <property type="protein sequence ID" value="SDM25999.1"/>
    <property type="molecule type" value="Genomic_DNA"/>
</dbReference>
<gene>
    <name evidence="2" type="ORF">SAMN05192555_11116</name>
</gene>
<evidence type="ECO:0000256" key="1">
    <source>
        <dbReference type="SAM" id="SignalP"/>
    </source>
</evidence>
<keyword evidence="1" id="KW-0732">Signal</keyword>
<dbReference type="STRING" id="48727.SAMN05192555_11116"/>
<evidence type="ECO:0000313" key="2">
    <source>
        <dbReference type="EMBL" id="SDM25999.1"/>
    </source>
</evidence>
<accession>A0A1G9RRQ5</accession>
<organism evidence="2 3">
    <name type="scientific">Franzmannia pantelleriensis</name>
    <dbReference type="NCBI Taxonomy" id="48727"/>
    <lineage>
        <taxon>Bacteria</taxon>
        <taxon>Pseudomonadati</taxon>
        <taxon>Pseudomonadota</taxon>
        <taxon>Gammaproteobacteria</taxon>
        <taxon>Oceanospirillales</taxon>
        <taxon>Halomonadaceae</taxon>
        <taxon>Franzmannia</taxon>
    </lineage>
</organism>
<feature type="chain" id="PRO_5011776073" description="Secreted protein" evidence="1">
    <location>
        <begin position="33"/>
        <end position="122"/>
    </location>
</feature>
<protein>
    <recommendedName>
        <fullName evidence="4">Secreted protein</fullName>
    </recommendedName>
</protein>
<reference evidence="3" key="1">
    <citation type="submission" date="2016-10" db="EMBL/GenBank/DDBJ databases">
        <authorList>
            <person name="Varghese N."/>
            <person name="Submissions S."/>
        </authorList>
    </citation>
    <scope>NUCLEOTIDE SEQUENCE [LARGE SCALE GENOMIC DNA]</scope>
    <source>
        <strain evidence="3">AAP</strain>
    </source>
</reference>
<feature type="signal peptide" evidence="1">
    <location>
        <begin position="1"/>
        <end position="32"/>
    </location>
</feature>
<name>A0A1G9RRQ5_9GAMM</name>